<dbReference type="InterPro" id="IPR035965">
    <property type="entry name" value="PAS-like_dom_sf"/>
</dbReference>
<dbReference type="OrthoDB" id="3787288at2"/>
<dbReference type="InterPro" id="IPR052162">
    <property type="entry name" value="Sensor_kinase/Photoreceptor"/>
</dbReference>
<evidence type="ECO:0000256" key="3">
    <source>
        <dbReference type="ARBA" id="ARBA00022553"/>
    </source>
</evidence>
<name>A0A1E8Q621_9MYCO</name>
<evidence type="ECO:0000256" key="4">
    <source>
        <dbReference type="ARBA" id="ARBA00022679"/>
    </source>
</evidence>
<dbReference type="NCBIfam" id="TIGR00229">
    <property type="entry name" value="sensory_box"/>
    <property type="match status" value="1"/>
</dbReference>
<keyword evidence="5" id="KW-0418">Kinase</keyword>
<dbReference type="InterPro" id="IPR000014">
    <property type="entry name" value="PAS"/>
</dbReference>
<dbReference type="PANTHER" id="PTHR43304">
    <property type="entry name" value="PHYTOCHROME-LIKE PROTEIN CPH1"/>
    <property type="match status" value="1"/>
</dbReference>
<dbReference type="AlphaFoldDB" id="A0A1E8Q621"/>
<evidence type="ECO:0000259" key="6">
    <source>
        <dbReference type="PROSITE" id="PS50112"/>
    </source>
</evidence>
<comment type="catalytic activity">
    <reaction evidence="1">
        <text>ATP + protein L-histidine = ADP + protein N-phospho-L-histidine.</text>
        <dbReference type="EC" id="2.7.13.3"/>
    </reaction>
</comment>
<dbReference type="Proteomes" id="UP000178953">
    <property type="component" value="Unassembled WGS sequence"/>
</dbReference>
<dbReference type="SUPFAM" id="SSF55785">
    <property type="entry name" value="PYP-like sensor domain (PAS domain)"/>
    <property type="match status" value="1"/>
</dbReference>
<evidence type="ECO:0000256" key="1">
    <source>
        <dbReference type="ARBA" id="ARBA00000085"/>
    </source>
</evidence>
<dbReference type="EC" id="2.7.13.3" evidence="2"/>
<dbReference type="EMBL" id="MCHX01000027">
    <property type="protein sequence ID" value="OFJ53304.1"/>
    <property type="molecule type" value="Genomic_DNA"/>
</dbReference>
<evidence type="ECO:0000259" key="7">
    <source>
        <dbReference type="PROSITE" id="PS50921"/>
    </source>
</evidence>
<proteinExistence type="predicted"/>
<feature type="domain" description="PAS" evidence="6">
    <location>
        <begin position="15"/>
        <end position="60"/>
    </location>
</feature>
<dbReference type="InterPro" id="IPR036388">
    <property type="entry name" value="WH-like_DNA-bd_sf"/>
</dbReference>
<dbReference type="Gene3D" id="1.10.10.10">
    <property type="entry name" value="Winged helix-like DNA-binding domain superfamily/Winged helix DNA-binding domain"/>
    <property type="match status" value="1"/>
</dbReference>
<dbReference type="SMART" id="SM01012">
    <property type="entry name" value="ANTAR"/>
    <property type="match status" value="1"/>
</dbReference>
<dbReference type="PANTHER" id="PTHR43304:SF1">
    <property type="entry name" value="PAC DOMAIN-CONTAINING PROTEIN"/>
    <property type="match status" value="1"/>
</dbReference>
<dbReference type="GO" id="GO:0003723">
    <property type="term" value="F:RNA binding"/>
    <property type="evidence" value="ECO:0007669"/>
    <property type="project" value="InterPro"/>
</dbReference>
<evidence type="ECO:0000256" key="2">
    <source>
        <dbReference type="ARBA" id="ARBA00012438"/>
    </source>
</evidence>
<comment type="caution">
    <text evidence="8">The sequence shown here is derived from an EMBL/GenBank/DDBJ whole genome shotgun (WGS) entry which is preliminary data.</text>
</comment>
<dbReference type="Gene3D" id="3.30.450.20">
    <property type="entry name" value="PAS domain"/>
    <property type="match status" value="1"/>
</dbReference>
<reference evidence="8 9" key="1">
    <citation type="submission" date="2016-09" db="EMBL/GenBank/DDBJ databases">
        <title>genome sequence of Mycobacterium sp. 739 SCH.</title>
        <authorList>
            <person name="Greninger A.L."/>
            <person name="Qin X."/>
            <person name="Jerome K."/>
            <person name="Vora S."/>
            <person name="Quinn K."/>
        </authorList>
    </citation>
    <scope>NUCLEOTIDE SEQUENCE [LARGE SCALE GENOMIC DNA]</scope>
    <source>
        <strain evidence="8 9">SCH</strain>
    </source>
</reference>
<dbReference type="InterPro" id="IPR005561">
    <property type="entry name" value="ANTAR"/>
</dbReference>
<keyword evidence="9" id="KW-1185">Reference proteome</keyword>
<dbReference type="GO" id="GO:0004673">
    <property type="term" value="F:protein histidine kinase activity"/>
    <property type="evidence" value="ECO:0007669"/>
    <property type="project" value="UniProtKB-EC"/>
</dbReference>
<dbReference type="Pfam" id="PF03861">
    <property type="entry name" value="ANTAR"/>
    <property type="match status" value="1"/>
</dbReference>
<organism evidence="8 9">
    <name type="scientific">Mycolicibacterium grossiae</name>
    <dbReference type="NCBI Taxonomy" id="1552759"/>
    <lineage>
        <taxon>Bacteria</taxon>
        <taxon>Bacillati</taxon>
        <taxon>Actinomycetota</taxon>
        <taxon>Actinomycetes</taxon>
        <taxon>Mycobacteriales</taxon>
        <taxon>Mycobacteriaceae</taxon>
        <taxon>Mycolicibacterium</taxon>
    </lineage>
</organism>
<dbReference type="PROSITE" id="PS50112">
    <property type="entry name" value="PAS"/>
    <property type="match status" value="1"/>
</dbReference>
<protein>
    <recommendedName>
        <fullName evidence="2">histidine kinase</fullName>
        <ecNumber evidence="2">2.7.13.3</ecNumber>
    </recommendedName>
</protein>
<gene>
    <name evidence="8" type="ORF">BEL07_13080</name>
</gene>
<evidence type="ECO:0000313" key="8">
    <source>
        <dbReference type="EMBL" id="OFJ53304.1"/>
    </source>
</evidence>
<sequence length="202" mass="22405">MGSFRYLLAEGTWEWSDAVARMHGYEPGTVMPTTELILSHKHPDDKAAVSEIITRVLREGAAFSSRHRIIDASGGEHVVVVVGDELRNSSGEVIGTSGFYIDVTESFEADMQRSVSRVVAEVEQRRAVINQAIGIIRMTYGVSAERAFEVLVWRSQDANVKLRQIAENFVERLSGHPFDPTVRGQIDHVLLTAHDDAERTGS</sequence>
<evidence type="ECO:0000256" key="5">
    <source>
        <dbReference type="ARBA" id="ARBA00022777"/>
    </source>
</evidence>
<keyword evidence="3" id="KW-0597">Phosphoprotein</keyword>
<accession>A0A1E8Q621</accession>
<keyword evidence="4" id="KW-0808">Transferase</keyword>
<dbReference type="PROSITE" id="PS50921">
    <property type="entry name" value="ANTAR"/>
    <property type="match status" value="1"/>
</dbReference>
<evidence type="ECO:0000313" key="9">
    <source>
        <dbReference type="Proteomes" id="UP000178953"/>
    </source>
</evidence>
<feature type="domain" description="ANTAR" evidence="7">
    <location>
        <begin position="109"/>
        <end position="170"/>
    </location>
</feature>
<dbReference type="InterPro" id="IPR013655">
    <property type="entry name" value="PAS_fold_3"/>
</dbReference>
<dbReference type="Pfam" id="PF08447">
    <property type="entry name" value="PAS_3"/>
    <property type="match status" value="1"/>
</dbReference>